<dbReference type="STRING" id="1648404.CP97_05970"/>
<evidence type="ECO:0000313" key="5">
    <source>
        <dbReference type="Proteomes" id="UP000059113"/>
    </source>
</evidence>
<dbReference type="EMBL" id="CP011310">
    <property type="protein sequence ID" value="AKQ43215.2"/>
    <property type="molecule type" value="Genomic_DNA"/>
</dbReference>
<evidence type="ECO:0000256" key="1">
    <source>
        <dbReference type="ARBA" id="ARBA00022723"/>
    </source>
</evidence>
<dbReference type="GO" id="GO:0051536">
    <property type="term" value="F:iron-sulfur cluster binding"/>
    <property type="evidence" value="ECO:0007669"/>
    <property type="project" value="UniProtKB-KW"/>
</dbReference>
<dbReference type="GO" id="GO:0046872">
    <property type="term" value="F:metal ion binding"/>
    <property type="evidence" value="ECO:0007669"/>
    <property type="project" value="UniProtKB-KW"/>
</dbReference>
<dbReference type="Pfam" id="PF01257">
    <property type="entry name" value="2Fe-2S_thioredx"/>
    <property type="match status" value="1"/>
</dbReference>
<evidence type="ECO:0000256" key="2">
    <source>
        <dbReference type="ARBA" id="ARBA00023004"/>
    </source>
</evidence>
<organism evidence="4 5">
    <name type="scientific">Aurantiacibacter atlanticus</name>
    <dbReference type="NCBI Taxonomy" id="1648404"/>
    <lineage>
        <taxon>Bacteria</taxon>
        <taxon>Pseudomonadati</taxon>
        <taxon>Pseudomonadota</taxon>
        <taxon>Alphaproteobacteria</taxon>
        <taxon>Sphingomonadales</taxon>
        <taxon>Erythrobacteraceae</taxon>
        <taxon>Aurantiacibacter</taxon>
    </lineage>
</organism>
<dbReference type="Proteomes" id="UP000059113">
    <property type="component" value="Chromosome"/>
</dbReference>
<keyword evidence="5" id="KW-1185">Reference proteome</keyword>
<gene>
    <name evidence="4" type="ORF">CP97_05970</name>
</gene>
<dbReference type="Gene3D" id="1.10.10.1590">
    <property type="entry name" value="NADH-quinone oxidoreductase subunit E"/>
    <property type="match status" value="1"/>
</dbReference>
<keyword evidence="4" id="KW-0830">Ubiquinone</keyword>
<name>A0A0H4VFT6_9SPHN</name>
<sequence>MHYAKPNPENSIDRAMLNAIKGSVEKKPIEVEARKRHPLLVNNSGFLKEMAGQQLKSIADIVALHIRKLGPLLPVLHDVQAEFGFIDAAKESEIAQVLNLSRAEVHGVVSFYHDFLSAPDPRPEVQICRAEACKARGVEGLMAAGEAAAGKRVRLKTVYCLGLCSAGPVARVGNQLHIRLDADRLTQVIEQS</sequence>
<keyword evidence="3" id="KW-0411">Iron-sulfur</keyword>
<evidence type="ECO:0000313" key="4">
    <source>
        <dbReference type="EMBL" id="AKQ43215.2"/>
    </source>
</evidence>
<reference evidence="4 5" key="1">
    <citation type="journal article" date="2015" name="Int. J. Syst. Evol. Microbiol.">
        <title>Erythrobacter atlanticus sp. nov., a bacterium from ocean sediment able to degrade polycyclic aromatic hydrocarbons.</title>
        <authorList>
            <person name="Zhuang L."/>
            <person name="Liu Y."/>
            <person name="Wang L."/>
            <person name="Wang W."/>
            <person name="Shao Z."/>
        </authorList>
    </citation>
    <scope>NUCLEOTIDE SEQUENCE [LARGE SCALE GENOMIC DNA]</scope>
    <source>
        <strain evidence="5">s21-N3</strain>
    </source>
</reference>
<proteinExistence type="predicted"/>
<dbReference type="AlphaFoldDB" id="A0A0H4VFT6"/>
<protein>
    <submittedName>
        <fullName evidence="4">NADH dehydrogenase (Ubiquinone), 24 kDa subunit</fullName>
    </submittedName>
</protein>
<keyword evidence="1" id="KW-0479">Metal-binding</keyword>
<dbReference type="InterPro" id="IPR041921">
    <property type="entry name" value="NuoE_N"/>
</dbReference>
<dbReference type="InterPro" id="IPR028431">
    <property type="entry name" value="NADP_DH_HndA-like"/>
</dbReference>
<dbReference type="SUPFAM" id="SSF52833">
    <property type="entry name" value="Thioredoxin-like"/>
    <property type="match status" value="1"/>
</dbReference>
<evidence type="ECO:0000256" key="3">
    <source>
        <dbReference type="ARBA" id="ARBA00023014"/>
    </source>
</evidence>
<dbReference type="InterPro" id="IPR036249">
    <property type="entry name" value="Thioredoxin-like_sf"/>
</dbReference>
<dbReference type="Gene3D" id="3.40.30.10">
    <property type="entry name" value="Glutaredoxin"/>
    <property type="match status" value="1"/>
</dbReference>
<keyword evidence="2" id="KW-0408">Iron</keyword>
<accession>A0A0H4VFT6</accession>
<dbReference type="PANTHER" id="PTHR43342:SF1">
    <property type="entry name" value="BIFURCATING [FEFE] HYDROGENASE GAMMA SUBUNIT"/>
    <property type="match status" value="1"/>
</dbReference>
<reference evidence="5" key="2">
    <citation type="submission" date="2015-04" db="EMBL/GenBank/DDBJ databases">
        <title>The complete genome sequence of Erythrobacter sp. s21-N3.</title>
        <authorList>
            <person name="Zhuang L."/>
            <person name="Liu Y."/>
            <person name="Shao Z."/>
        </authorList>
    </citation>
    <scope>NUCLEOTIDE SEQUENCE [LARGE SCALE GENOMIC DNA]</scope>
    <source>
        <strain evidence="5">s21-N3</strain>
    </source>
</reference>
<dbReference type="KEGG" id="ery:CP97_05970"/>
<dbReference type="PANTHER" id="PTHR43342">
    <property type="entry name" value="NADH-QUINONE OXIDOREDUCTASE, E SUBUNIT"/>
    <property type="match status" value="1"/>
</dbReference>